<evidence type="ECO:0000313" key="5">
    <source>
        <dbReference type="Proteomes" id="UP001194098"/>
    </source>
</evidence>
<reference evidence="4" key="1">
    <citation type="submission" date="2020-04" db="EMBL/GenBank/DDBJ databases">
        <authorList>
            <person name="Brown S."/>
        </authorList>
    </citation>
    <scope>NUCLEOTIDE SEQUENCE</scope>
    <source>
        <strain evidence="4">DJ015</strain>
    </source>
</reference>
<name>A0AAW3WA00_CLOBE</name>
<dbReference type="EMBL" id="JABAGV010000030">
    <property type="protein sequence ID" value="MBC2475611.1"/>
    <property type="molecule type" value="Genomic_DNA"/>
</dbReference>
<dbReference type="RefSeq" id="WP_171779859.1">
    <property type="nucleotide sequence ID" value="NZ_JABAGV010000030.1"/>
</dbReference>
<dbReference type="Proteomes" id="UP001194098">
    <property type="component" value="Unassembled WGS sequence"/>
</dbReference>
<organism evidence="4 5">
    <name type="scientific">Clostridium beijerinckii</name>
    <name type="common">Clostridium MP</name>
    <dbReference type="NCBI Taxonomy" id="1520"/>
    <lineage>
        <taxon>Bacteria</taxon>
        <taxon>Bacillati</taxon>
        <taxon>Bacillota</taxon>
        <taxon>Clostridia</taxon>
        <taxon>Eubacteriales</taxon>
        <taxon>Clostridiaceae</taxon>
        <taxon>Clostridium</taxon>
    </lineage>
</organism>
<comment type="caution">
    <text evidence="4">The sequence shown here is derived from an EMBL/GenBank/DDBJ whole genome shotgun (WGS) entry which is preliminary data.</text>
</comment>
<evidence type="ECO:0000259" key="2">
    <source>
        <dbReference type="Pfam" id="PF03235"/>
    </source>
</evidence>
<reference evidence="4" key="2">
    <citation type="journal article" date="2022" name="Nat. Biotechnol.">
        <title>Carbon-negative production of acetone and isopropanol by gas fermentation at industrial pilot scale.</title>
        <authorList>
            <person name="Liew F.E."/>
            <person name="Nogle R."/>
            <person name="Abdalla T."/>
            <person name="Rasor B.J."/>
            <person name="Canter C."/>
            <person name="Jensen R.O."/>
            <person name="Wang L."/>
            <person name="Strutz J."/>
            <person name="Chirania P."/>
            <person name="De Tissera S."/>
            <person name="Mueller A.P."/>
            <person name="Ruan Z."/>
            <person name="Gao A."/>
            <person name="Tran L."/>
            <person name="Engle N.L."/>
            <person name="Bromley J.C."/>
            <person name="Daniell J."/>
            <person name="Conrado R."/>
            <person name="Tschaplinski T.J."/>
            <person name="Giannone R.J."/>
            <person name="Hettich R.L."/>
            <person name="Karim A.S."/>
            <person name="Simpson S.D."/>
            <person name="Brown S.D."/>
            <person name="Leang C."/>
            <person name="Jewett M.C."/>
            <person name="Kopke M."/>
        </authorList>
    </citation>
    <scope>NUCLEOTIDE SEQUENCE</scope>
    <source>
        <strain evidence="4">DJ015</strain>
    </source>
</reference>
<sequence length="930" mass="111514">MDKRIDELESFKFVIPSYQRGYRWNELQVKQFIEDIYEDKINLLNTKNSTSTLDIEKDFNCEDSEYVYCIQPLIIREIQEGEEKKYNVVDGQQRLTTIFIMIAALRNLGADYMENFKILIEYKSREKSKKFLEVLSNNKFKVKNALNKKYASKNIDFDYMISAFTNSIKKFKEILIENKLEESKENYNKLLICLLHGCKFIWYPIDANKDEREQFSRINMGRIELTNSELIKAEFMNPKYYGNTDLNRIKEKQISIAEKWYDMETKLHNPDFWAFVPHQNQYEITDQCKTRIDIIFDFLIVENWLEAEENRNKDFIEKYIKDSDRNFYDYYYLYNEVKEWINKKLSADRDNFKIMEKNWEKVQDIFENLNELYEDDGREQLYNYTYLKEEKEEQGLCNLVGFLIYISSNGYIINEKMQYLLIYVDIYEILKEIRINRILIIKKKISEKVMILLNIKDWNNLRETIQDLKYQSDNEDEKNKIHIILLLYNIILLSNAPGIGNRYNFLRHKKEKWSIEHIFAQKEKKLIIDYQKNQKIKTKNKVLKKINKNLSALKERSSKAEAEVKKKIEEMEKQIKEIQIYIKELEKNTISNKEELEKIRKEVLMNLVKYRDKSISDACAQILGIYENINKMKKVGSLLYVSENKKVIKKICFSAKNQDMLFSEIIKYKEDRVNNVIGSIIEGQCNDIPLFIKRLNEELQIQVQIEDENQELNSFLKEKFNILLSYIDTTETKELIKQKIKEVVKEKFEKMLDAIEVYRDEVKIKVYEGIIKNKEIDEIKNSLKKNGELKSLLEAENIDELKRNLHITKNNKNFLEELGKMYMDISEKTINDFFEQKYNSLLQDNSIGNLTLLSNYINSGIGNEPYMVKKEKVYEYFKKGAFIPLSTMMIFTDIYMNNMEEKRQWLPESRDLYLKDMLDTICGFWQSYNE</sequence>
<dbReference type="InterPro" id="IPR011089">
    <property type="entry name" value="GmrSD_C"/>
</dbReference>
<dbReference type="Pfam" id="PF03235">
    <property type="entry name" value="GmrSD_N"/>
    <property type="match status" value="1"/>
</dbReference>
<feature type="domain" description="GmrSD restriction endonucleases C-terminal" evidence="3">
    <location>
        <begin position="845"/>
        <end position="875"/>
    </location>
</feature>
<accession>A0AAW3WA00</accession>
<evidence type="ECO:0000259" key="3">
    <source>
        <dbReference type="Pfam" id="PF07510"/>
    </source>
</evidence>
<dbReference type="InterPro" id="IPR004919">
    <property type="entry name" value="GmrSD_N"/>
</dbReference>
<evidence type="ECO:0000256" key="1">
    <source>
        <dbReference type="SAM" id="Coils"/>
    </source>
</evidence>
<dbReference type="PANTHER" id="PTHR35149">
    <property type="entry name" value="SLL5132 PROTEIN"/>
    <property type="match status" value="1"/>
</dbReference>
<dbReference type="PANTHER" id="PTHR35149:SF1">
    <property type="entry name" value="DUF5655 DOMAIN-CONTAINING PROTEIN"/>
    <property type="match status" value="1"/>
</dbReference>
<dbReference type="AlphaFoldDB" id="A0AAW3WA00"/>
<protein>
    <submittedName>
        <fullName evidence="4">DUF262 domain-containing protein</fullName>
    </submittedName>
</protein>
<dbReference type="Pfam" id="PF07510">
    <property type="entry name" value="GmrSD_C"/>
    <property type="match status" value="1"/>
</dbReference>
<keyword evidence="1" id="KW-0175">Coiled coil</keyword>
<proteinExistence type="predicted"/>
<evidence type="ECO:0000313" key="4">
    <source>
        <dbReference type="EMBL" id="MBC2475611.1"/>
    </source>
</evidence>
<feature type="domain" description="GmrSD restriction endonucleases N-terminal" evidence="2">
    <location>
        <begin position="11"/>
        <end position="236"/>
    </location>
</feature>
<feature type="coiled-coil region" evidence="1">
    <location>
        <begin position="536"/>
        <end position="613"/>
    </location>
</feature>
<gene>
    <name evidence="4" type="ORF">HGI39_12990</name>
</gene>